<dbReference type="KEGG" id="ptv:AA957_12820"/>
<evidence type="ECO:0000256" key="1">
    <source>
        <dbReference type="ARBA" id="ARBA00023015"/>
    </source>
</evidence>
<dbReference type="Pfam" id="PF00717">
    <property type="entry name" value="Peptidase_S24"/>
    <property type="match status" value="1"/>
</dbReference>
<dbReference type="SUPFAM" id="SSF47413">
    <property type="entry name" value="lambda repressor-like DNA-binding domains"/>
    <property type="match status" value="1"/>
</dbReference>
<reference evidence="6" key="2">
    <citation type="submission" date="2015-05" db="EMBL/GenBank/DDBJ databases">
        <authorList>
            <person name="Swarnkar M.K."/>
            <person name="Vyas P."/>
            <person name="Rahi P."/>
            <person name="Thakur R."/>
            <person name="Thakur N."/>
            <person name="Singh A.K."/>
            <person name="Gulati A."/>
        </authorList>
    </citation>
    <scope>NUCLEOTIDE SEQUENCE [LARGE SCALE GENOMIC DNA]</scope>
    <source>
        <strain evidence="6">745</strain>
    </source>
</reference>
<dbReference type="PROSITE" id="PS50943">
    <property type="entry name" value="HTH_CROC1"/>
    <property type="match status" value="1"/>
</dbReference>
<evidence type="ECO:0000256" key="2">
    <source>
        <dbReference type="ARBA" id="ARBA00023125"/>
    </source>
</evidence>
<dbReference type="CDD" id="cd00093">
    <property type="entry name" value="HTH_XRE"/>
    <property type="match status" value="1"/>
</dbReference>
<evidence type="ECO:0000256" key="3">
    <source>
        <dbReference type="ARBA" id="ARBA00023163"/>
    </source>
</evidence>
<dbReference type="SUPFAM" id="SSF51306">
    <property type="entry name" value="LexA/Signal peptidase"/>
    <property type="match status" value="1"/>
</dbReference>
<keyword evidence="2" id="KW-0238">DNA-binding</keyword>
<sequence length="272" mass="29868">MELKDRLKYARKRAGLTQSELADKAGIKQASVSEIERGLSRTSAYLVKIATICGVDPLWLAEGVGFAEAGVRPQVQEDSRMSSADQIRSMLARIGKGLPDEARNKILSAIDGGSLQPPGEAGDESPVLKVKPDEILIPQYDIRASMGHGQVPADYNEAVRNLVVREDVLLEKGITYTSLSALAVITGWGQSMEGTINDKDPVIVDRGVNEFVGDGIYVITWHGLLYIKRLQVLDAERLWLISDNAKHKDQEARSEDVTIHAKVLLIWNARKA</sequence>
<dbReference type="RefSeq" id="WP_049710533.1">
    <property type="nucleotide sequence ID" value="NZ_CP011507.1"/>
</dbReference>
<gene>
    <name evidence="5" type="ORF">AA957_12820</name>
</gene>
<dbReference type="EMBL" id="CP011507">
    <property type="protein sequence ID" value="AKS06959.1"/>
    <property type="molecule type" value="Genomic_DNA"/>
</dbReference>
<dbReference type="GO" id="GO:0003677">
    <property type="term" value="F:DNA binding"/>
    <property type="evidence" value="ECO:0007669"/>
    <property type="project" value="UniProtKB-KW"/>
</dbReference>
<keyword evidence="1" id="KW-0805">Transcription regulation</keyword>
<dbReference type="Pfam" id="PF01381">
    <property type="entry name" value="HTH_3"/>
    <property type="match status" value="1"/>
</dbReference>
<dbReference type="OrthoDB" id="9791537at2"/>
<dbReference type="InterPro" id="IPR010982">
    <property type="entry name" value="Lambda_DNA-bd_dom_sf"/>
</dbReference>
<name>A0A0H5A7E3_9PSED</name>
<dbReference type="Gene3D" id="2.10.109.10">
    <property type="entry name" value="Umud Fragment, subunit A"/>
    <property type="match status" value="1"/>
</dbReference>
<organism evidence="5 6">
    <name type="scientific">Pseudomonas trivialis</name>
    <dbReference type="NCBI Taxonomy" id="200450"/>
    <lineage>
        <taxon>Bacteria</taxon>
        <taxon>Pseudomonadati</taxon>
        <taxon>Pseudomonadota</taxon>
        <taxon>Gammaproteobacteria</taxon>
        <taxon>Pseudomonadales</taxon>
        <taxon>Pseudomonadaceae</taxon>
        <taxon>Pseudomonas</taxon>
    </lineage>
</organism>
<dbReference type="PANTHER" id="PTHR40661:SF3">
    <property type="entry name" value="FELS-1 PROPHAGE TRANSCRIPTIONAL REGULATOR"/>
    <property type="match status" value="1"/>
</dbReference>
<dbReference type="InterPro" id="IPR036286">
    <property type="entry name" value="LexA/Signal_pep-like_sf"/>
</dbReference>
<proteinExistence type="predicted"/>
<dbReference type="AlphaFoldDB" id="A0A0H5A7E3"/>
<reference evidence="5 6" key="1">
    <citation type="journal article" date="2015" name="Genome Announc.">
        <title>Complete Genome Sequence of the Rhizobacterium Pseudomonas trivialis Strain IHBB745 with Multiple Plant Growth-Promoting Activities and Tolerance to Desiccation and Alkalinity.</title>
        <authorList>
            <person name="Gulati A."/>
            <person name="Swarnkar M.K."/>
            <person name="Vyas P."/>
            <person name="Rahi P."/>
            <person name="Thakur R."/>
            <person name="Thakur N."/>
            <person name="Singh A.K."/>
        </authorList>
    </citation>
    <scope>NUCLEOTIDE SEQUENCE [LARGE SCALE GENOMIC DNA]</scope>
    <source>
        <strain evidence="6">745</strain>
    </source>
</reference>
<evidence type="ECO:0000313" key="5">
    <source>
        <dbReference type="EMBL" id="AKS06959.1"/>
    </source>
</evidence>
<evidence type="ECO:0000313" key="6">
    <source>
        <dbReference type="Proteomes" id="UP000036608"/>
    </source>
</evidence>
<keyword evidence="3" id="KW-0804">Transcription</keyword>
<dbReference type="Proteomes" id="UP000036608">
    <property type="component" value="Chromosome"/>
</dbReference>
<feature type="domain" description="HTH cro/C1-type" evidence="4">
    <location>
        <begin position="7"/>
        <end position="60"/>
    </location>
</feature>
<dbReference type="InterPro" id="IPR001387">
    <property type="entry name" value="Cro/C1-type_HTH"/>
</dbReference>
<dbReference type="PATRIC" id="fig|200450.3.peg.2647"/>
<dbReference type="InterPro" id="IPR039418">
    <property type="entry name" value="LexA-like"/>
</dbReference>
<dbReference type="Gene3D" id="1.10.260.40">
    <property type="entry name" value="lambda repressor-like DNA-binding domains"/>
    <property type="match status" value="1"/>
</dbReference>
<dbReference type="PANTHER" id="PTHR40661">
    <property type="match status" value="1"/>
</dbReference>
<dbReference type="InterPro" id="IPR015927">
    <property type="entry name" value="Peptidase_S24_S26A/B/C"/>
</dbReference>
<accession>A0A0H5A7E3</accession>
<evidence type="ECO:0000259" key="4">
    <source>
        <dbReference type="PROSITE" id="PS50943"/>
    </source>
</evidence>
<protein>
    <recommendedName>
        <fullName evidence="4">HTH cro/C1-type domain-containing protein</fullName>
    </recommendedName>
</protein>
<dbReference type="CDD" id="cd06529">
    <property type="entry name" value="S24_LexA-like"/>
    <property type="match status" value="1"/>
</dbReference>
<dbReference type="SMART" id="SM00530">
    <property type="entry name" value="HTH_XRE"/>
    <property type="match status" value="1"/>
</dbReference>